<evidence type="ECO:0000259" key="9">
    <source>
        <dbReference type="PROSITE" id="PS51212"/>
    </source>
</evidence>
<dbReference type="SMART" id="SM00321">
    <property type="entry name" value="WSC"/>
    <property type="match status" value="6"/>
</dbReference>
<keyword evidence="5" id="KW-0472">Membrane</keyword>
<evidence type="ECO:0000256" key="8">
    <source>
        <dbReference type="SAM" id="SignalP"/>
    </source>
</evidence>
<evidence type="ECO:0000256" key="6">
    <source>
        <dbReference type="ARBA" id="ARBA00023180"/>
    </source>
</evidence>
<sequence>MRSLTLWLVAAGAALVNGLGATDTITWGGDNSRTGYQTNHNMDPAVVASSQFDQLWKSPLPGTYAGAPEQIFSQPLVYTPSNGTKQYVYWATTQNNVYKMDAKTGEIVASRNLHIPFLTADLNGCVDINPTVGITATGVIDPDTDTLYLTAKTYANQNGGQTAQGLNAGRYFVHAINVNDLSERPNFPIALDGITARNNEPRVFSGGIHHQRPGLLHAGNYIYAGFASHCVQYNFTGWIIGWDKGTGKIVEHFATEGAGVNSPIKGGGVWMSGGGLASDDKGSIFFGTGNGYASQLATVPVNGYQPPTSLEEAAVHMSQQADGSLRLVDFFMPWEKQALDGADKDLGTSPLELLPSEFSCGDVKRIGVITGKSGKTYWLNLDNLGGYRNGHGDSGMDDIIQVYQNDNSVYAGAGVYPLEGGYIYINVIQHPSNVFKFSCTNGKPSFTLVATSPETNAYILGVSHGTTTSLNGQPGTGLLWVTDVQGLNLRIYNAVPNAGKLNLLRSFSIDGVTKFTRPVFGDGIVYVGTTKGYVYAFGSPVNSPLNCTSPVDFGTVDRQTGNQTVPTNSTTSASQPVTCKANIALTVTGIDINSNTDFSVTKLPTVPLDMKAGDTITVTGVFKPTNVGLLSANVVFNTTNSVVGYSTSTNARLVGTGRSPGPLLDVSPNTVTFQGVVTGQDNSGVTENVILANRGNSPLTVQSVMYSEDANGTYSTWSRNTPNLQVGKFTLMNIPTTVDANGAITVSVKFDSSTSGTFAGFVKFVTDGGSASISIAATSGPPAKAVIEFQTIDGKGWVPYVVGQTFTFGNVTENQNLPLKFRITNGAPAGGVKLSLTVSKPPFGVPGLIRAANQVDLAEGTSLAPGESGTAVITCSVPKSQWNVDPYNNGTALWTLNTNDPDLGKHSIEFSCEAVSEQAPPLRPDGQGKYRYIGCFKENNPGRQLPNQLYSLDQSTNALCISACADKNYPFCGTQYNRECWGGPSIPNLQVPDNWCNYPCTGDLNQVCGGNGVGSGAGGTYISVFQNPDAGTGQPQPGAPVVNPGVDGYKSIGCYTESKQGRALPNGAKTDKKTVKQCIDACKTTQYTYAGVEYGGECWCGNAFSAGAVPAPIGDCNMLCNDNQTEYCGGGSRLNVYQVDIASTTTSASSTVPPTSLSSSSVIVSNSTVSSSAVVTSSTSTTSSAAPTQTGPIVKDVVAGKWKSQGCWTEPQNRALPDKNYADDMMTLESCAKFCDGFAYFGTEYARECWCGKALDPDSKLATSQGECNMLCGGDQLEYCGSGGRLNVYQVIPVSTSSAPASTTIVPPSSSIGTAVPPSSVVTTSSAPPTPTGPVKKAVVAGNWNLLNCMTEATNGRALNENSYADDNMTLESCAKFCAGFTYFGTEYGRECYCGNTFRAGSVVAANQGDCNMVCAGDKFEICGGGSRLIAYQAADKNTTTTASTPIDPPPPQPPTTAASGSSAVTSSAPAKPTPTGPAKKDTVADIWSFQGCYTEATNKRALSAKTYADDKMTLESCALFCKEYAFFGTEYGRECYCGNALNAGSALATNQKDCNFACAGDKSEYCGAGSRLELYQKASATSSSTAPVSTAAATSPASPVTSSQTANEGNKDAISSQPSSSLQQPTSPASSVSQLPKNTDTVATTSPASSSVTSSQVAKPTSTGPTVSEGNANFTYYACVSEPSQGRLLPQQIWNDNKNMTIEACLKKCSNYGWAGVEYGQECWCGNQLRLDGGQAAKTPGKNVSNSDCKFLCPGNKTEYCGAGSRMNVYVLKELVQDGVDSATLGPYKPKNA</sequence>
<feature type="domain" description="WSC" evidence="9">
    <location>
        <begin position="1048"/>
        <end position="1140"/>
    </location>
</feature>
<dbReference type="OrthoDB" id="5985073at2759"/>
<evidence type="ECO:0000256" key="1">
    <source>
        <dbReference type="ARBA" id="ARBA00004167"/>
    </source>
</evidence>
<evidence type="ECO:0000256" key="2">
    <source>
        <dbReference type="ARBA" id="ARBA00022692"/>
    </source>
</evidence>
<feature type="domain" description="WSC" evidence="9">
    <location>
        <begin position="1343"/>
        <end position="1435"/>
    </location>
</feature>
<dbReference type="Proteomes" id="UP000039046">
    <property type="component" value="Unassembled WGS sequence"/>
</dbReference>
<feature type="compositionally biased region" description="Low complexity" evidence="7">
    <location>
        <begin position="1616"/>
        <end position="1632"/>
    </location>
</feature>
<proteinExistence type="predicted"/>
<feature type="signal peptide" evidence="8">
    <location>
        <begin position="1"/>
        <end position="18"/>
    </location>
</feature>
<dbReference type="STRING" id="1531966.A0A0A1TLF4"/>
<evidence type="ECO:0000256" key="5">
    <source>
        <dbReference type="ARBA" id="ARBA00023136"/>
    </source>
</evidence>
<comment type="subcellular location">
    <subcellularLocation>
        <location evidence="1">Membrane</location>
        <topology evidence="1">Single-pass membrane protein</topology>
    </subcellularLocation>
</comment>
<keyword evidence="11" id="KW-1185">Reference proteome</keyword>
<dbReference type="InterPro" id="IPR013783">
    <property type="entry name" value="Ig-like_fold"/>
</dbReference>
<organism evidence="10 11">
    <name type="scientific">[Torrubiella] hemipterigena</name>
    <dbReference type="NCBI Taxonomy" id="1531966"/>
    <lineage>
        <taxon>Eukaryota</taxon>
        <taxon>Fungi</taxon>
        <taxon>Dikarya</taxon>
        <taxon>Ascomycota</taxon>
        <taxon>Pezizomycotina</taxon>
        <taxon>Sordariomycetes</taxon>
        <taxon>Hypocreomycetidae</taxon>
        <taxon>Hypocreales</taxon>
        <taxon>Clavicipitaceae</taxon>
        <taxon>Clavicipitaceae incertae sedis</taxon>
        <taxon>'Torrubiella' clade</taxon>
    </lineage>
</organism>
<evidence type="ECO:0000256" key="7">
    <source>
        <dbReference type="SAM" id="MobiDB-lite"/>
    </source>
</evidence>
<feature type="compositionally biased region" description="Low complexity" evidence="7">
    <location>
        <begin position="1640"/>
        <end position="1659"/>
    </location>
</feature>
<evidence type="ECO:0000256" key="4">
    <source>
        <dbReference type="ARBA" id="ARBA00022989"/>
    </source>
</evidence>
<dbReference type="PROSITE" id="PS51212">
    <property type="entry name" value="WSC"/>
    <property type="match status" value="6"/>
</dbReference>
<evidence type="ECO:0000256" key="3">
    <source>
        <dbReference type="ARBA" id="ARBA00022729"/>
    </source>
</evidence>
<accession>A0A0A1TLF4</accession>
<gene>
    <name evidence="10" type="ORF">VHEMI07472</name>
</gene>
<feature type="chain" id="PRO_5001990140" evidence="8">
    <location>
        <begin position="19"/>
        <end position="1794"/>
    </location>
</feature>
<protein>
    <submittedName>
        <fullName evidence="10">Putative Pyrrolo-quinoline quinone</fullName>
    </submittedName>
</protein>
<feature type="region of interest" description="Disordered" evidence="7">
    <location>
        <begin position="1586"/>
        <end position="1667"/>
    </location>
</feature>
<feature type="compositionally biased region" description="Low complexity" evidence="7">
    <location>
        <begin position="1456"/>
        <end position="1471"/>
    </location>
</feature>
<dbReference type="GO" id="GO:0005886">
    <property type="term" value="C:plasma membrane"/>
    <property type="evidence" value="ECO:0007669"/>
    <property type="project" value="TreeGrafter"/>
</dbReference>
<dbReference type="InterPro" id="IPR051836">
    <property type="entry name" value="Kremen_rcpt"/>
</dbReference>
<evidence type="ECO:0000313" key="11">
    <source>
        <dbReference type="Proteomes" id="UP000039046"/>
    </source>
</evidence>
<name>A0A0A1TLF4_9HYPO</name>
<dbReference type="InterPro" id="IPR002889">
    <property type="entry name" value="WSC_carb-bd"/>
</dbReference>
<dbReference type="EMBL" id="CDHN01000004">
    <property type="protein sequence ID" value="CEJ91780.1"/>
    <property type="molecule type" value="Genomic_DNA"/>
</dbReference>
<dbReference type="Gene3D" id="2.60.40.10">
    <property type="entry name" value="Immunoglobulins"/>
    <property type="match status" value="1"/>
</dbReference>
<dbReference type="InterPro" id="IPR011047">
    <property type="entry name" value="Quinoprotein_ADH-like_sf"/>
</dbReference>
<keyword evidence="6" id="KW-0325">Glycoprotein</keyword>
<dbReference type="HOGENOM" id="CLU_000702_0_0_1"/>
<keyword evidence="3 8" id="KW-0732">Signal</keyword>
<feature type="domain" description="WSC" evidence="9">
    <location>
        <begin position="1487"/>
        <end position="1579"/>
    </location>
</feature>
<reference evidence="10 11" key="1">
    <citation type="journal article" date="2015" name="Genome Announc.">
        <title>Draft Genome Sequence and Gene Annotation of the Entomopathogenic Fungus Verticillium hemipterigenum.</title>
        <authorList>
            <person name="Horn F."/>
            <person name="Habel A."/>
            <person name="Scharf D.H."/>
            <person name="Dworschak J."/>
            <person name="Brakhage A.A."/>
            <person name="Guthke R."/>
            <person name="Hertweck C."/>
            <person name="Linde J."/>
        </authorList>
    </citation>
    <scope>NUCLEOTIDE SEQUENCE [LARGE SCALE GENOMIC DNA]</scope>
</reference>
<feature type="domain" description="WSC" evidence="9">
    <location>
        <begin position="1201"/>
        <end position="1292"/>
    </location>
</feature>
<keyword evidence="2" id="KW-0812">Transmembrane</keyword>
<dbReference type="InterPro" id="IPR015943">
    <property type="entry name" value="WD40/YVTN_repeat-like_dom_sf"/>
</dbReference>
<dbReference type="Gene3D" id="2.130.10.10">
    <property type="entry name" value="YVTN repeat-like/Quinoprotein amine dehydrogenase"/>
    <property type="match status" value="1"/>
</dbReference>
<keyword evidence="4" id="KW-1133">Transmembrane helix</keyword>
<evidence type="ECO:0000313" key="10">
    <source>
        <dbReference type="EMBL" id="CEJ91780.1"/>
    </source>
</evidence>
<feature type="domain" description="WSC" evidence="9">
    <location>
        <begin position="1674"/>
        <end position="1774"/>
    </location>
</feature>
<dbReference type="Pfam" id="PF01822">
    <property type="entry name" value="WSC"/>
    <property type="match status" value="6"/>
</dbReference>
<dbReference type="SUPFAM" id="SSF50998">
    <property type="entry name" value="Quinoprotein alcohol dehydrogenase-like"/>
    <property type="match status" value="1"/>
</dbReference>
<dbReference type="PANTHER" id="PTHR24269">
    <property type="entry name" value="KREMEN PROTEIN"/>
    <property type="match status" value="1"/>
</dbReference>
<feature type="compositionally biased region" description="Low complexity" evidence="7">
    <location>
        <begin position="1586"/>
        <end position="1607"/>
    </location>
</feature>
<feature type="domain" description="WSC" evidence="9">
    <location>
        <begin position="929"/>
        <end position="1024"/>
    </location>
</feature>
<feature type="region of interest" description="Disordered" evidence="7">
    <location>
        <begin position="1440"/>
        <end position="1482"/>
    </location>
</feature>
<dbReference type="PANTHER" id="PTHR24269:SF16">
    <property type="entry name" value="PROTEIN SLG1"/>
    <property type="match status" value="1"/>
</dbReference>